<reference evidence="2 3" key="1">
    <citation type="submission" date="2019-05" db="EMBL/GenBank/DDBJ databases">
        <title>Another draft genome of Portunus trituberculatus and its Hox gene families provides insights of decapod evolution.</title>
        <authorList>
            <person name="Jeong J.-H."/>
            <person name="Song I."/>
            <person name="Kim S."/>
            <person name="Choi T."/>
            <person name="Kim D."/>
            <person name="Ryu S."/>
            <person name="Kim W."/>
        </authorList>
    </citation>
    <scope>NUCLEOTIDE SEQUENCE [LARGE SCALE GENOMIC DNA]</scope>
    <source>
        <tissue evidence="2">Muscle</tissue>
    </source>
</reference>
<organism evidence="2 3">
    <name type="scientific">Portunus trituberculatus</name>
    <name type="common">Swimming crab</name>
    <name type="synonym">Neptunus trituberculatus</name>
    <dbReference type="NCBI Taxonomy" id="210409"/>
    <lineage>
        <taxon>Eukaryota</taxon>
        <taxon>Metazoa</taxon>
        <taxon>Ecdysozoa</taxon>
        <taxon>Arthropoda</taxon>
        <taxon>Crustacea</taxon>
        <taxon>Multicrustacea</taxon>
        <taxon>Malacostraca</taxon>
        <taxon>Eumalacostraca</taxon>
        <taxon>Eucarida</taxon>
        <taxon>Decapoda</taxon>
        <taxon>Pleocyemata</taxon>
        <taxon>Brachyura</taxon>
        <taxon>Eubrachyura</taxon>
        <taxon>Portunoidea</taxon>
        <taxon>Portunidae</taxon>
        <taxon>Portuninae</taxon>
        <taxon>Portunus</taxon>
    </lineage>
</organism>
<dbReference type="AlphaFoldDB" id="A0A5B7GKG2"/>
<keyword evidence="3" id="KW-1185">Reference proteome</keyword>
<accession>A0A5B7GKG2</accession>
<evidence type="ECO:0000313" key="2">
    <source>
        <dbReference type="EMBL" id="MPC60680.1"/>
    </source>
</evidence>
<feature type="region of interest" description="Disordered" evidence="1">
    <location>
        <begin position="41"/>
        <end position="80"/>
    </location>
</feature>
<protein>
    <submittedName>
        <fullName evidence="2">Uncharacterized protein</fullName>
    </submittedName>
</protein>
<proteinExistence type="predicted"/>
<gene>
    <name evidence="2" type="ORF">E2C01_054736</name>
</gene>
<feature type="compositionally biased region" description="Basic and acidic residues" evidence="1">
    <location>
        <begin position="41"/>
        <end position="57"/>
    </location>
</feature>
<dbReference type="EMBL" id="VSRR010017787">
    <property type="protein sequence ID" value="MPC60680.1"/>
    <property type="molecule type" value="Genomic_DNA"/>
</dbReference>
<sequence>MQGVTVVQPGGKPAGEENWENIKVPVEVTVLPPAFYEGNRLETRRPLNDTSCLDHRRGQNSSTTTASSFQRRDGVPLSHLHPLAPRRFYNSKMGIFTP</sequence>
<comment type="caution">
    <text evidence="2">The sequence shown here is derived from an EMBL/GenBank/DDBJ whole genome shotgun (WGS) entry which is preliminary data.</text>
</comment>
<evidence type="ECO:0000256" key="1">
    <source>
        <dbReference type="SAM" id="MobiDB-lite"/>
    </source>
</evidence>
<dbReference type="Proteomes" id="UP000324222">
    <property type="component" value="Unassembled WGS sequence"/>
</dbReference>
<feature type="compositionally biased region" description="Polar residues" evidence="1">
    <location>
        <begin position="59"/>
        <end position="69"/>
    </location>
</feature>
<name>A0A5B7GKG2_PORTR</name>
<evidence type="ECO:0000313" key="3">
    <source>
        <dbReference type="Proteomes" id="UP000324222"/>
    </source>
</evidence>